<sequence length="210" mass="24422">MYDVDGHKICRCVKQFTIIDSNSKLGAVIKPPGDPWSFNWKSYVWRSDGSAEVRNVKQNRVMDDIHPIEYEDGLASCLQAVVMQTKLVTLFRFTDNKYRWTKGLMKWYLRGDDFKGEPVQRYLVLKNQKNVEEKDENKQIQRIVWREGLLGYEDEIGTAATESQCKAALVRFVRVCGSEKQWEADDCGSIHDRIWKSLVMDYGNPVRKMG</sequence>
<comment type="caution">
    <text evidence="1">The sequence shown here is derived from an EMBL/GenBank/DDBJ whole genome shotgun (WGS) entry which is preliminary data.</text>
</comment>
<evidence type="ECO:0000313" key="1">
    <source>
        <dbReference type="EMBL" id="PNP75944.1"/>
    </source>
</evidence>
<dbReference type="EMBL" id="MTQA01000164">
    <property type="protein sequence ID" value="PNP75944.1"/>
    <property type="molecule type" value="Genomic_DNA"/>
</dbReference>
<gene>
    <name evidence="1" type="ORF">FNYG_10804</name>
</gene>
<reference evidence="1 2" key="1">
    <citation type="submission" date="2017-06" db="EMBL/GenBank/DDBJ databases">
        <title>Genome of Fusarium nygamai isolate CS10214.</title>
        <authorList>
            <person name="Gardiner D.M."/>
            <person name="Obanor F."/>
            <person name="Kazan K."/>
        </authorList>
    </citation>
    <scope>NUCLEOTIDE SEQUENCE [LARGE SCALE GENOMIC DNA]</scope>
    <source>
        <strain evidence="1 2">CS10214</strain>
    </source>
</reference>
<name>A0A2K0W0Z0_GIBNY</name>
<organism evidence="1 2">
    <name type="scientific">Gibberella nygamai</name>
    <name type="common">Bean root rot disease fungus</name>
    <name type="synonym">Fusarium nygamai</name>
    <dbReference type="NCBI Taxonomy" id="42673"/>
    <lineage>
        <taxon>Eukaryota</taxon>
        <taxon>Fungi</taxon>
        <taxon>Dikarya</taxon>
        <taxon>Ascomycota</taxon>
        <taxon>Pezizomycotina</taxon>
        <taxon>Sordariomycetes</taxon>
        <taxon>Hypocreomycetidae</taxon>
        <taxon>Hypocreales</taxon>
        <taxon>Nectriaceae</taxon>
        <taxon>Fusarium</taxon>
        <taxon>Fusarium fujikuroi species complex</taxon>
    </lineage>
</organism>
<dbReference type="AlphaFoldDB" id="A0A2K0W0Z0"/>
<evidence type="ECO:0000313" key="2">
    <source>
        <dbReference type="Proteomes" id="UP000236664"/>
    </source>
</evidence>
<accession>A0A2K0W0Z0</accession>
<keyword evidence="2" id="KW-1185">Reference proteome</keyword>
<dbReference type="OrthoDB" id="4965674at2759"/>
<dbReference type="Proteomes" id="UP000236664">
    <property type="component" value="Unassembled WGS sequence"/>
</dbReference>
<protein>
    <submittedName>
        <fullName evidence="1">Uncharacterized protein</fullName>
    </submittedName>
</protein>
<proteinExistence type="predicted"/>